<evidence type="ECO:0000256" key="5">
    <source>
        <dbReference type="ARBA" id="ARBA00022755"/>
    </source>
</evidence>
<dbReference type="InterPro" id="IPR002695">
    <property type="entry name" value="PurH-like"/>
</dbReference>
<comment type="catalytic activity">
    <reaction evidence="8 10">
        <text>(6R)-10-formyltetrahydrofolate + 5-amino-1-(5-phospho-beta-D-ribosyl)imidazole-4-carboxamide = 5-formamido-1-(5-phospho-D-ribosyl)imidazole-4-carboxamide + (6S)-5,6,7,8-tetrahydrofolate</text>
        <dbReference type="Rhea" id="RHEA:22192"/>
        <dbReference type="ChEBI" id="CHEBI:57453"/>
        <dbReference type="ChEBI" id="CHEBI:58467"/>
        <dbReference type="ChEBI" id="CHEBI:58475"/>
        <dbReference type="ChEBI" id="CHEBI:195366"/>
        <dbReference type="EC" id="2.1.2.3"/>
    </reaction>
</comment>
<evidence type="ECO:0000256" key="7">
    <source>
        <dbReference type="ARBA" id="ARBA00023268"/>
    </source>
</evidence>
<evidence type="ECO:0000256" key="1">
    <source>
        <dbReference type="ARBA" id="ARBA00004844"/>
    </source>
</evidence>
<dbReference type="GO" id="GO:0006189">
    <property type="term" value="P:'de novo' IMP biosynthetic process"/>
    <property type="evidence" value="ECO:0007669"/>
    <property type="project" value="UniProtKB-UniRule"/>
</dbReference>
<dbReference type="AlphaFoldDB" id="A0A7C4PS38"/>
<comment type="pathway">
    <text evidence="2 10">Purine metabolism; IMP biosynthesis via de novo pathway; 5-formamido-1-(5-phospho-D-ribosyl)imidazole-4-carboxamide from 5-amino-1-(5-phospho-D-ribosyl)imidazole-4-carboxamide (10-formyl THF route): step 1/1.</text>
</comment>
<evidence type="ECO:0000256" key="6">
    <source>
        <dbReference type="ARBA" id="ARBA00022801"/>
    </source>
</evidence>
<comment type="pathway">
    <text evidence="1 10">Purine metabolism; IMP biosynthesis via de novo pathway; IMP from 5-formamido-1-(5-phospho-D-ribosyl)imidazole-4-carboxamide: step 1/1.</text>
</comment>
<evidence type="ECO:0000256" key="8">
    <source>
        <dbReference type="ARBA" id="ARBA00050488"/>
    </source>
</evidence>
<dbReference type="GO" id="GO:0003937">
    <property type="term" value="F:IMP cyclohydrolase activity"/>
    <property type="evidence" value="ECO:0007669"/>
    <property type="project" value="UniProtKB-UniRule"/>
</dbReference>
<accession>A0A7C4PS38</accession>
<proteinExistence type="inferred from homology"/>
<dbReference type="Pfam" id="PF01808">
    <property type="entry name" value="AICARFT_IMPCHas"/>
    <property type="match status" value="1"/>
</dbReference>
<dbReference type="NCBIfam" id="TIGR00355">
    <property type="entry name" value="purH"/>
    <property type="match status" value="1"/>
</dbReference>
<dbReference type="InterPro" id="IPR036914">
    <property type="entry name" value="MGS-like_dom_sf"/>
</dbReference>
<keyword evidence="4 10" id="KW-0808">Transferase</keyword>
<comment type="caution">
    <text evidence="12">The sequence shown here is derived from an EMBL/GenBank/DDBJ whole genome shotgun (WGS) entry which is preliminary data.</text>
</comment>
<evidence type="ECO:0000256" key="2">
    <source>
        <dbReference type="ARBA" id="ARBA00004954"/>
    </source>
</evidence>
<dbReference type="Pfam" id="PF02142">
    <property type="entry name" value="MGS"/>
    <property type="match status" value="1"/>
</dbReference>
<dbReference type="EC" id="2.1.2.3" evidence="10"/>
<comment type="similarity">
    <text evidence="3 10">Belongs to the PurH family.</text>
</comment>
<dbReference type="NCBIfam" id="NF002049">
    <property type="entry name" value="PRK00881.1"/>
    <property type="match status" value="1"/>
</dbReference>
<evidence type="ECO:0000259" key="11">
    <source>
        <dbReference type="PROSITE" id="PS51855"/>
    </source>
</evidence>
<dbReference type="SUPFAM" id="SSF52335">
    <property type="entry name" value="Methylglyoxal synthase-like"/>
    <property type="match status" value="1"/>
</dbReference>
<dbReference type="InterPro" id="IPR016193">
    <property type="entry name" value="Cytidine_deaminase-like"/>
</dbReference>
<dbReference type="HAMAP" id="MF_00139">
    <property type="entry name" value="PurH"/>
    <property type="match status" value="1"/>
</dbReference>
<dbReference type="SUPFAM" id="SSF53927">
    <property type="entry name" value="Cytidine deaminase-like"/>
    <property type="match status" value="1"/>
</dbReference>
<dbReference type="PROSITE" id="PS51855">
    <property type="entry name" value="MGS"/>
    <property type="match status" value="1"/>
</dbReference>
<dbReference type="EC" id="3.5.4.10" evidence="10"/>
<dbReference type="SMART" id="SM00798">
    <property type="entry name" value="AICARFT_IMPCHas"/>
    <property type="match status" value="1"/>
</dbReference>
<reference evidence="12" key="1">
    <citation type="journal article" date="2020" name="mSystems">
        <title>Genome- and Community-Level Interaction Insights into Carbon Utilization and Element Cycling Functions of Hydrothermarchaeota in Hydrothermal Sediment.</title>
        <authorList>
            <person name="Zhou Z."/>
            <person name="Liu Y."/>
            <person name="Xu W."/>
            <person name="Pan J."/>
            <person name="Luo Z.H."/>
            <person name="Li M."/>
        </authorList>
    </citation>
    <scope>NUCLEOTIDE SEQUENCE [LARGE SCALE GENOMIC DNA]</scope>
    <source>
        <strain evidence="12">SpSt-573</strain>
    </source>
</reference>
<dbReference type="GO" id="GO:0005829">
    <property type="term" value="C:cytosol"/>
    <property type="evidence" value="ECO:0007669"/>
    <property type="project" value="TreeGrafter"/>
</dbReference>
<evidence type="ECO:0000313" key="12">
    <source>
        <dbReference type="EMBL" id="HGS21390.1"/>
    </source>
</evidence>
<dbReference type="InterPro" id="IPR011607">
    <property type="entry name" value="MGS-like_dom"/>
</dbReference>
<name>A0A7C4PS38_9CHLR</name>
<dbReference type="SMART" id="SM00851">
    <property type="entry name" value="MGS"/>
    <property type="match status" value="1"/>
</dbReference>
<evidence type="ECO:0000256" key="3">
    <source>
        <dbReference type="ARBA" id="ARBA00007667"/>
    </source>
</evidence>
<evidence type="ECO:0000256" key="4">
    <source>
        <dbReference type="ARBA" id="ARBA00022679"/>
    </source>
</evidence>
<dbReference type="GO" id="GO:0004643">
    <property type="term" value="F:phosphoribosylaminoimidazolecarboxamide formyltransferase activity"/>
    <property type="evidence" value="ECO:0007669"/>
    <property type="project" value="UniProtKB-UniRule"/>
</dbReference>
<dbReference type="PANTHER" id="PTHR11692">
    <property type="entry name" value="BIFUNCTIONAL PURINE BIOSYNTHESIS PROTEIN PURH"/>
    <property type="match status" value="1"/>
</dbReference>
<dbReference type="Gene3D" id="3.40.50.1380">
    <property type="entry name" value="Methylglyoxal synthase-like domain"/>
    <property type="match status" value="1"/>
</dbReference>
<sequence>MPKAILSVYDKQGLLDFARGLTELGWDLIASGGTARALREAGLPATEVSDFTGSPEILGGRVKTLHPAIHGGLLARDREADLSELRRLGWSPIDLVVVNLYPFEQTIARPGATLEDAVENIDIGGVTLIRAAAKNFERVTLVCDPADYPGVLGELRQGGTSAETRRRMAAKGFALTTRYDQAIAAYLSGEGTLSLNLYPVQSLRYGENPHQKARLLAYQPGAGPLGGKVLQGKELSYNNLLDLDAAWRAAVSFDRTAVAIVKHLSPCGIACGDTVEEAYRLALASDPVSAFGGIIASNRTVDAPAALAMKELFVECIIAPGFTEESVGILSTKKNVRLVEMPDLNIEPDFELRSVNRGVLIQSVDLGDPESTEWKVVSRRAPTEEEWEALRFAWKACQHVKSNAIVLAQGNATVGIGGGQPNRVDCVRIAVQRAGERTRGAVMASDAFFPFADSVQVAAEAGVTAVIHPGGSVRDQESIAAADAAGMAMVLTGVRHFRH</sequence>
<dbReference type="FunFam" id="3.40.50.1380:FF:000001">
    <property type="entry name" value="Bifunctional purine biosynthesis protein PurH"/>
    <property type="match status" value="1"/>
</dbReference>
<gene>
    <name evidence="10 12" type="primary">purH</name>
    <name evidence="12" type="ORF">ENT37_05935</name>
</gene>
<keyword evidence="5 10" id="KW-0658">Purine biosynthesis</keyword>
<protein>
    <recommendedName>
        <fullName evidence="10">Bifunctional purine biosynthesis protein PurH</fullName>
    </recommendedName>
    <domain>
        <recommendedName>
            <fullName evidence="10">Phosphoribosylaminoimidazolecarboxamide formyltransferase</fullName>
            <ecNumber evidence="10">2.1.2.3</ecNumber>
        </recommendedName>
        <alternativeName>
            <fullName evidence="10">AICAR transformylase</fullName>
        </alternativeName>
    </domain>
    <domain>
        <recommendedName>
            <fullName evidence="10">IMP cyclohydrolase</fullName>
            <ecNumber evidence="10">3.5.4.10</ecNumber>
        </recommendedName>
        <alternativeName>
            <fullName evidence="10">ATIC</fullName>
        </alternativeName>
        <alternativeName>
            <fullName evidence="10">IMP synthase</fullName>
        </alternativeName>
        <alternativeName>
            <fullName evidence="10">Inosinicase</fullName>
        </alternativeName>
    </domain>
</protein>
<dbReference type="PANTHER" id="PTHR11692:SF0">
    <property type="entry name" value="BIFUNCTIONAL PURINE BIOSYNTHESIS PROTEIN ATIC"/>
    <property type="match status" value="1"/>
</dbReference>
<comment type="catalytic activity">
    <reaction evidence="9 10">
        <text>IMP + H2O = 5-formamido-1-(5-phospho-D-ribosyl)imidazole-4-carboxamide</text>
        <dbReference type="Rhea" id="RHEA:18445"/>
        <dbReference type="ChEBI" id="CHEBI:15377"/>
        <dbReference type="ChEBI" id="CHEBI:58053"/>
        <dbReference type="ChEBI" id="CHEBI:58467"/>
        <dbReference type="EC" id="3.5.4.10"/>
    </reaction>
</comment>
<keyword evidence="7 10" id="KW-0511">Multifunctional enzyme</keyword>
<dbReference type="UniPathway" id="UPA00074">
    <property type="reaction ID" value="UER00133"/>
</dbReference>
<evidence type="ECO:0000256" key="9">
    <source>
        <dbReference type="ARBA" id="ARBA00050687"/>
    </source>
</evidence>
<dbReference type="PIRSF" id="PIRSF000414">
    <property type="entry name" value="AICARFT_IMPCHas"/>
    <property type="match status" value="1"/>
</dbReference>
<dbReference type="Gene3D" id="3.40.140.20">
    <property type="match status" value="2"/>
</dbReference>
<keyword evidence="6 10" id="KW-0378">Hydrolase</keyword>
<dbReference type="CDD" id="cd01421">
    <property type="entry name" value="IMPCH"/>
    <property type="match status" value="1"/>
</dbReference>
<evidence type="ECO:0000256" key="10">
    <source>
        <dbReference type="HAMAP-Rule" id="MF_00139"/>
    </source>
</evidence>
<feature type="domain" description="MGS-like" evidence="11">
    <location>
        <begin position="1"/>
        <end position="143"/>
    </location>
</feature>
<organism evidence="12">
    <name type="scientific">Anaerolinea thermolimosa</name>
    <dbReference type="NCBI Taxonomy" id="229919"/>
    <lineage>
        <taxon>Bacteria</taxon>
        <taxon>Bacillati</taxon>
        <taxon>Chloroflexota</taxon>
        <taxon>Anaerolineae</taxon>
        <taxon>Anaerolineales</taxon>
        <taxon>Anaerolineaceae</taxon>
        <taxon>Anaerolinea</taxon>
    </lineage>
</organism>
<dbReference type="FunFam" id="3.40.140.20:FF:000001">
    <property type="entry name" value="Bifunctional purine biosynthesis protein PurH"/>
    <property type="match status" value="1"/>
</dbReference>
<dbReference type="EMBL" id="DSYK01000298">
    <property type="protein sequence ID" value="HGS21390.1"/>
    <property type="molecule type" value="Genomic_DNA"/>
</dbReference>
<comment type="domain">
    <text evidence="10">The IMP cyclohydrolase activity resides in the N-terminal region.</text>
</comment>
<dbReference type="InterPro" id="IPR024051">
    <property type="entry name" value="AICAR_Tfase_dup_dom_sf"/>
</dbReference>